<reference evidence="2 3" key="1">
    <citation type="submission" date="2013-09" db="EMBL/GenBank/DDBJ databases">
        <title>Corchorus capsularis genome sequencing.</title>
        <authorList>
            <person name="Alam M."/>
            <person name="Haque M.S."/>
            <person name="Islam M.S."/>
            <person name="Emdad E.M."/>
            <person name="Islam M.M."/>
            <person name="Ahmed B."/>
            <person name="Halim A."/>
            <person name="Hossen Q.M.M."/>
            <person name="Hossain M.Z."/>
            <person name="Ahmed R."/>
            <person name="Khan M.M."/>
            <person name="Islam R."/>
            <person name="Rashid M.M."/>
            <person name="Khan S.A."/>
            <person name="Rahman M.S."/>
            <person name="Alam M."/>
        </authorList>
    </citation>
    <scope>NUCLEOTIDE SEQUENCE [LARGE SCALE GENOMIC DNA]</scope>
    <source>
        <strain evidence="3">cv. CVL-1</strain>
        <tissue evidence="2">Whole seedling</tissue>
    </source>
</reference>
<organism evidence="2 3">
    <name type="scientific">Corchorus capsularis</name>
    <name type="common">Jute</name>
    <dbReference type="NCBI Taxonomy" id="210143"/>
    <lineage>
        <taxon>Eukaryota</taxon>
        <taxon>Viridiplantae</taxon>
        <taxon>Streptophyta</taxon>
        <taxon>Embryophyta</taxon>
        <taxon>Tracheophyta</taxon>
        <taxon>Spermatophyta</taxon>
        <taxon>Magnoliopsida</taxon>
        <taxon>eudicotyledons</taxon>
        <taxon>Gunneridae</taxon>
        <taxon>Pentapetalae</taxon>
        <taxon>rosids</taxon>
        <taxon>malvids</taxon>
        <taxon>Malvales</taxon>
        <taxon>Malvaceae</taxon>
        <taxon>Grewioideae</taxon>
        <taxon>Apeibeae</taxon>
        <taxon>Corchorus</taxon>
    </lineage>
</organism>
<evidence type="ECO:0000313" key="2">
    <source>
        <dbReference type="EMBL" id="OMO95630.1"/>
    </source>
</evidence>
<sequence>MPKFPPQTPSIIRFVLCPIITTLLPVFPGAQRVDLDGARLSDPPLPASGFEVRLPDLKFEVKKGVEMQNLLLDLKLVL</sequence>
<dbReference type="Gramene" id="OMO95630">
    <property type="protein sequence ID" value="OMO95630"/>
    <property type="gene ID" value="CCACVL1_05344"/>
</dbReference>
<gene>
    <name evidence="2" type="ORF">CCACVL1_05344</name>
</gene>
<feature type="signal peptide" evidence="1">
    <location>
        <begin position="1"/>
        <end position="32"/>
    </location>
</feature>
<proteinExistence type="predicted"/>
<dbReference type="AlphaFoldDB" id="A0A1R3JLI2"/>
<keyword evidence="1" id="KW-0732">Signal</keyword>
<evidence type="ECO:0000256" key="1">
    <source>
        <dbReference type="SAM" id="SignalP"/>
    </source>
</evidence>
<comment type="caution">
    <text evidence="2">The sequence shown here is derived from an EMBL/GenBank/DDBJ whole genome shotgun (WGS) entry which is preliminary data.</text>
</comment>
<protein>
    <submittedName>
        <fullName evidence="2">Uncharacterized protein</fullName>
    </submittedName>
</protein>
<dbReference type="Proteomes" id="UP000188268">
    <property type="component" value="Unassembled WGS sequence"/>
</dbReference>
<name>A0A1R3JLI2_COCAP</name>
<keyword evidence="3" id="KW-1185">Reference proteome</keyword>
<dbReference type="EMBL" id="AWWV01007618">
    <property type="protein sequence ID" value="OMO95630.1"/>
    <property type="molecule type" value="Genomic_DNA"/>
</dbReference>
<accession>A0A1R3JLI2</accession>
<evidence type="ECO:0000313" key="3">
    <source>
        <dbReference type="Proteomes" id="UP000188268"/>
    </source>
</evidence>
<feature type="chain" id="PRO_5013068473" evidence="1">
    <location>
        <begin position="33"/>
        <end position="78"/>
    </location>
</feature>